<keyword evidence="2" id="KW-1185">Reference proteome</keyword>
<accession>A0A9R0QVC6</accession>
<name>A0A9R0QVC6_TRITD</name>
<dbReference type="EMBL" id="LT934112">
    <property type="protein sequence ID" value="VAH18254.1"/>
    <property type="molecule type" value="Genomic_DNA"/>
</dbReference>
<organism evidence="1 2">
    <name type="scientific">Triticum turgidum subsp. durum</name>
    <name type="common">Durum wheat</name>
    <name type="synonym">Triticum durum</name>
    <dbReference type="NCBI Taxonomy" id="4567"/>
    <lineage>
        <taxon>Eukaryota</taxon>
        <taxon>Viridiplantae</taxon>
        <taxon>Streptophyta</taxon>
        <taxon>Embryophyta</taxon>
        <taxon>Tracheophyta</taxon>
        <taxon>Spermatophyta</taxon>
        <taxon>Magnoliopsida</taxon>
        <taxon>Liliopsida</taxon>
        <taxon>Poales</taxon>
        <taxon>Poaceae</taxon>
        <taxon>BOP clade</taxon>
        <taxon>Pooideae</taxon>
        <taxon>Triticodae</taxon>
        <taxon>Triticeae</taxon>
        <taxon>Triticinae</taxon>
        <taxon>Triticum</taxon>
    </lineage>
</organism>
<reference evidence="1 2" key="1">
    <citation type="submission" date="2017-09" db="EMBL/GenBank/DDBJ databases">
        <authorList>
            <consortium name="International Durum Wheat Genome Sequencing Consortium (IDWGSC)"/>
            <person name="Milanesi L."/>
        </authorList>
    </citation>
    <scope>NUCLEOTIDE SEQUENCE [LARGE SCALE GENOMIC DNA]</scope>
    <source>
        <strain evidence="2">cv. Svevo</strain>
    </source>
</reference>
<sequence length="95" mass="10014">MYSMFGGSIRSWIGRGGREVGGRPSLCLLDAELRLLRVCALSLSQIRRTLTLRPPMAILPSLYSPSLISSSDGGVIVGLAACGIIMSIAYSGADL</sequence>
<evidence type="ECO:0000313" key="1">
    <source>
        <dbReference type="EMBL" id="VAH18254.1"/>
    </source>
</evidence>
<dbReference type="AlphaFoldDB" id="A0A9R0QVC6"/>
<gene>
    <name evidence="1" type="ORF">TRITD_1Bv1G135420</name>
</gene>
<dbReference type="Gramene" id="TRITD1Bv1G135420.1">
    <property type="protein sequence ID" value="TRITD1Bv1G135420.1"/>
    <property type="gene ID" value="TRITD1Bv1G135420"/>
</dbReference>
<dbReference type="Proteomes" id="UP000324705">
    <property type="component" value="Chromosome 1B"/>
</dbReference>
<proteinExistence type="predicted"/>
<protein>
    <submittedName>
        <fullName evidence="1">Uncharacterized protein</fullName>
    </submittedName>
</protein>
<evidence type="ECO:0000313" key="2">
    <source>
        <dbReference type="Proteomes" id="UP000324705"/>
    </source>
</evidence>